<sequence length="61" mass="6533">MVSVNFVLNNVQVGSIESPCYFYFVLAFMPDYAGLCPVPDGGCNSVRNIMPTMPGGVCNPV</sequence>
<dbReference type="AlphaFoldDB" id="A0A975BX27"/>
<evidence type="ECO:0000313" key="1">
    <source>
        <dbReference type="EMBL" id="QTA93379.1"/>
    </source>
</evidence>
<protein>
    <submittedName>
        <fullName evidence="1">Uncharacterized protein</fullName>
    </submittedName>
</protein>
<reference evidence="1" key="1">
    <citation type="journal article" date="2021" name="Microb. Physiol.">
        <title>Proteogenomic Insights into the Physiology of Marine, Sulfate-Reducing, Filamentous Desulfonema limicola and Desulfonema magnum.</title>
        <authorList>
            <person name="Schnaars V."/>
            <person name="Wohlbrand L."/>
            <person name="Scheve S."/>
            <person name="Hinrichs C."/>
            <person name="Reinhardt R."/>
            <person name="Rabus R."/>
        </authorList>
    </citation>
    <scope>NUCLEOTIDE SEQUENCE</scope>
    <source>
        <strain evidence="1">4be13</strain>
    </source>
</reference>
<dbReference type="EMBL" id="CP061800">
    <property type="protein sequence ID" value="QTA93379.1"/>
    <property type="molecule type" value="Genomic_DNA"/>
</dbReference>
<accession>A0A975BX27</accession>
<proteinExistence type="predicted"/>
<dbReference type="Proteomes" id="UP000663722">
    <property type="component" value="Chromosome"/>
</dbReference>
<dbReference type="KEGG" id="dmm:dnm_094800"/>
<organism evidence="1 2">
    <name type="scientific">Desulfonema magnum</name>
    <dbReference type="NCBI Taxonomy" id="45655"/>
    <lineage>
        <taxon>Bacteria</taxon>
        <taxon>Pseudomonadati</taxon>
        <taxon>Thermodesulfobacteriota</taxon>
        <taxon>Desulfobacteria</taxon>
        <taxon>Desulfobacterales</taxon>
        <taxon>Desulfococcaceae</taxon>
        <taxon>Desulfonema</taxon>
    </lineage>
</organism>
<keyword evidence="2" id="KW-1185">Reference proteome</keyword>
<evidence type="ECO:0000313" key="2">
    <source>
        <dbReference type="Proteomes" id="UP000663722"/>
    </source>
</evidence>
<gene>
    <name evidence="1" type="ORF">dnm_094800</name>
</gene>
<name>A0A975BX27_9BACT</name>